<proteinExistence type="predicted"/>
<organism evidence="2 3">
    <name type="scientific">Shewanella aestuarii</name>
    <dbReference type="NCBI Taxonomy" id="1028752"/>
    <lineage>
        <taxon>Bacteria</taxon>
        <taxon>Pseudomonadati</taxon>
        <taxon>Pseudomonadota</taxon>
        <taxon>Gammaproteobacteria</taxon>
        <taxon>Alteromonadales</taxon>
        <taxon>Shewanellaceae</taxon>
        <taxon>Shewanella</taxon>
    </lineage>
</organism>
<dbReference type="CDD" id="cd06532">
    <property type="entry name" value="Glyco_transf_25"/>
    <property type="match status" value="1"/>
</dbReference>
<protein>
    <submittedName>
        <fullName evidence="2">Glycosyltransferase family 25 protein</fullName>
    </submittedName>
</protein>
<evidence type="ECO:0000313" key="3">
    <source>
        <dbReference type="Proteomes" id="UP001203212"/>
    </source>
</evidence>
<sequence>MLTYKVLVINLARSPQRLTAISTQLAQLGIPFERIEGVDGGLLSADDIEAVSPKELAEKSYHRALGKGEIGCSLSHKRAWQKILDDDLDFAFVLEDDIGLEDNFADVVNLMANLPHANWDFIKLYPLRRGGGSNIRDSFDYQGHQFVSYHKFPISAVAQVVSKQGARSLLKHMPYILEPVDGHIKSWWSLGIYPFGLMPYCVSVDLDGLSDINPHGGLEKMKQRKLTKLRLNWTRAFKRMLATPSLDKHFNQFKNSLK</sequence>
<dbReference type="RefSeq" id="WP_188842665.1">
    <property type="nucleotide sequence ID" value="NZ_BMOT01000009.1"/>
</dbReference>
<reference evidence="2 3" key="1">
    <citation type="submission" date="2022-01" db="EMBL/GenBank/DDBJ databases">
        <title>Whole genome-based taxonomy of the Shewanellaceae.</title>
        <authorList>
            <person name="Martin-Rodriguez A.J."/>
        </authorList>
    </citation>
    <scope>NUCLEOTIDE SEQUENCE [LARGE SCALE GENOMIC DNA]</scope>
    <source>
        <strain evidence="2 3">JCM 17801</strain>
    </source>
</reference>
<dbReference type="Proteomes" id="UP001203212">
    <property type="component" value="Unassembled WGS sequence"/>
</dbReference>
<evidence type="ECO:0000259" key="1">
    <source>
        <dbReference type="Pfam" id="PF01755"/>
    </source>
</evidence>
<dbReference type="InterPro" id="IPR002654">
    <property type="entry name" value="Glyco_trans_25"/>
</dbReference>
<evidence type="ECO:0000313" key="2">
    <source>
        <dbReference type="EMBL" id="MCL1118414.1"/>
    </source>
</evidence>
<name>A0ABT0L496_9GAMM</name>
<dbReference type="Pfam" id="PF01755">
    <property type="entry name" value="Glyco_transf_25"/>
    <property type="match status" value="1"/>
</dbReference>
<feature type="domain" description="Glycosyl transferase family 25" evidence="1">
    <location>
        <begin position="5"/>
        <end position="180"/>
    </location>
</feature>
<dbReference type="EMBL" id="JAKILK010000009">
    <property type="protein sequence ID" value="MCL1118414.1"/>
    <property type="molecule type" value="Genomic_DNA"/>
</dbReference>
<keyword evidence="3" id="KW-1185">Reference proteome</keyword>
<gene>
    <name evidence="2" type="ORF">L2689_14340</name>
</gene>
<comment type="caution">
    <text evidence="2">The sequence shown here is derived from an EMBL/GenBank/DDBJ whole genome shotgun (WGS) entry which is preliminary data.</text>
</comment>
<accession>A0ABT0L496</accession>